<dbReference type="InterPro" id="IPR023591">
    <property type="entry name" value="Ribosomal_uS2_flav_dom_sf"/>
</dbReference>
<dbReference type="AlphaFoldDB" id="A0A975INQ2"/>
<dbReference type="KEGG" id="pluf:LFWB_5750"/>
<evidence type="ECO:0000256" key="1">
    <source>
        <dbReference type="ARBA" id="ARBA00006242"/>
    </source>
</evidence>
<dbReference type="CDD" id="cd01425">
    <property type="entry name" value="RPS2"/>
    <property type="match status" value="1"/>
</dbReference>
<dbReference type="Proteomes" id="UP000672038">
    <property type="component" value="Chromosome"/>
</dbReference>
<dbReference type="FunFam" id="1.10.287.610:FF:000001">
    <property type="entry name" value="30S ribosomal protein S2"/>
    <property type="match status" value="1"/>
</dbReference>
<organism evidence="6 7">
    <name type="scientific">Loofah witches'-broom phytoplasma</name>
    <dbReference type="NCBI Taxonomy" id="35773"/>
    <lineage>
        <taxon>Bacteria</taxon>
        <taxon>Bacillati</taxon>
        <taxon>Mycoplasmatota</taxon>
        <taxon>Mollicutes</taxon>
        <taxon>Acholeplasmatales</taxon>
        <taxon>Acholeplasmataceae</taxon>
        <taxon>Candidatus Phytoplasma</taxon>
        <taxon>16SrVIII (Loofah witches'-broom group)</taxon>
    </lineage>
</organism>
<dbReference type="PANTHER" id="PTHR12534">
    <property type="entry name" value="30S RIBOSOMAL PROTEIN S2 PROKARYOTIC AND ORGANELLAR"/>
    <property type="match status" value="1"/>
</dbReference>
<dbReference type="GO" id="GO:0003735">
    <property type="term" value="F:structural constituent of ribosome"/>
    <property type="evidence" value="ECO:0007669"/>
    <property type="project" value="InterPro"/>
</dbReference>
<keyword evidence="2 5" id="KW-0689">Ribosomal protein</keyword>
<keyword evidence="7" id="KW-1185">Reference proteome</keyword>
<dbReference type="Gene3D" id="1.10.287.610">
    <property type="entry name" value="Helix hairpin bin"/>
    <property type="match status" value="1"/>
</dbReference>
<evidence type="ECO:0000313" key="6">
    <source>
        <dbReference type="EMBL" id="QTX03141.1"/>
    </source>
</evidence>
<dbReference type="InterPro" id="IPR001865">
    <property type="entry name" value="Ribosomal_uS2"/>
</dbReference>
<dbReference type="InterPro" id="IPR005706">
    <property type="entry name" value="Ribosomal_uS2_bac/mit/plastid"/>
</dbReference>
<reference evidence="6" key="1">
    <citation type="submission" date="2020-06" db="EMBL/GenBank/DDBJ databases">
        <title>Complete genome sequence of Candidatus Phytoplasma luffae NCHU2019.</title>
        <authorList>
            <person name="Cho S.-T."/>
            <person name="Tan C.-M."/>
            <person name="Li J.-R."/>
            <person name="Chien Y.-Y."/>
            <person name="Chiu Y.-C."/>
            <person name="Yang J.-Y."/>
            <person name="Kuo C.-H."/>
        </authorList>
    </citation>
    <scope>NUCLEOTIDE SEQUENCE</scope>
    <source>
        <strain evidence="6">NCHU2019</strain>
    </source>
</reference>
<dbReference type="PRINTS" id="PR00395">
    <property type="entry name" value="RIBOSOMALS2"/>
</dbReference>
<sequence>MSSVVSIKQLLESGIHFGHAARKCHHKMKRYLFSSSDTGIPIVRNKIHIIDLKKTIEHVELAYKKMVELVSNNGKVLFLGTKKQIQEIVKQEAQRSKQYFIVHRWLGGTFTNFATIFKRINFLKDLYKQEEQGLWEKLPKKEIITLMRKREKLEKFLGGIKDMERLPEAIFVVDVKKDIIAIKEARKLNIKVFGIVDSDCDPDSVDYVIPANNDAIKGVKLITSIIANAVIEVERKNNNIKNNNVQEKNIKDIEVSEGVENIKN</sequence>
<dbReference type="SUPFAM" id="SSF52313">
    <property type="entry name" value="Ribosomal protein S2"/>
    <property type="match status" value="1"/>
</dbReference>
<name>A0A975INQ2_LOWBP</name>
<dbReference type="Pfam" id="PF00318">
    <property type="entry name" value="Ribosomal_S2"/>
    <property type="match status" value="1"/>
</dbReference>
<evidence type="ECO:0000256" key="3">
    <source>
        <dbReference type="ARBA" id="ARBA00023274"/>
    </source>
</evidence>
<evidence type="ECO:0000256" key="2">
    <source>
        <dbReference type="ARBA" id="ARBA00022980"/>
    </source>
</evidence>
<gene>
    <name evidence="5 6" type="primary">rpsB</name>
    <name evidence="6" type="ORF">LFWB_5750</name>
</gene>
<dbReference type="Gene3D" id="3.40.50.10490">
    <property type="entry name" value="Glucose-6-phosphate isomerase like protein, domain 1"/>
    <property type="match status" value="1"/>
</dbReference>
<dbReference type="RefSeq" id="WP_210954586.1">
    <property type="nucleotide sequence ID" value="NZ_CP054393.1"/>
</dbReference>
<keyword evidence="3 5" id="KW-0687">Ribonucleoprotein</keyword>
<evidence type="ECO:0000256" key="4">
    <source>
        <dbReference type="ARBA" id="ARBA00035256"/>
    </source>
</evidence>
<protein>
    <recommendedName>
        <fullName evidence="4 5">Small ribosomal subunit protein uS2</fullName>
    </recommendedName>
</protein>
<dbReference type="PANTHER" id="PTHR12534:SF0">
    <property type="entry name" value="SMALL RIBOSOMAL SUBUNIT PROTEIN US2M"/>
    <property type="match status" value="1"/>
</dbReference>
<dbReference type="GO" id="GO:0022627">
    <property type="term" value="C:cytosolic small ribosomal subunit"/>
    <property type="evidence" value="ECO:0007669"/>
    <property type="project" value="TreeGrafter"/>
</dbReference>
<evidence type="ECO:0000313" key="7">
    <source>
        <dbReference type="Proteomes" id="UP000672038"/>
    </source>
</evidence>
<dbReference type="EMBL" id="CP054393">
    <property type="protein sequence ID" value="QTX03141.1"/>
    <property type="molecule type" value="Genomic_DNA"/>
</dbReference>
<accession>A0A975INQ2</accession>
<dbReference type="NCBIfam" id="TIGR01011">
    <property type="entry name" value="rpsB_bact"/>
    <property type="match status" value="1"/>
</dbReference>
<dbReference type="GO" id="GO:0006412">
    <property type="term" value="P:translation"/>
    <property type="evidence" value="ECO:0007669"/>
    <property type="project" value="UniProtKB-UniRule"/>
</dbReference>
<proteinExistence type="inferred from homology"/>
<comment type="similarity">
    <text evidence="1 5">Belongs to the universal ribosomal protein uS2 family.</text>
</comment>
<dbReference type="HAMAP" id="MF_00291_B">
    <property type="entry name" value="Ribosomal_uS2_B"/>
    <property type="match status" value="1"/>
</dbReference>
<evidence type="ECO:0000256" key="5">
    <source>
        <dbReference type="HAMAP-Rule" id="MF_00291"/>
    </source>
</evidence>